<name>A0A1F7XWF0_9BACT</name>
<dbReference type="PANTHER" id="PTHR43852">
    <property type="entry name" value="NUCLEOTIDYLTRANSFERASE"/>
    <property type="match status" value="1"/>
</dbReference>
<dbReference type="AlphaFoldDB" id="A0A1F7XWF0"/>
<dbReference type="EMBL" id="MGGD01000071">
    <property type="protein sequence ID" value="OGM19364.1"/>
    <property type="molecule type" value="Genomic_DNA"/>
</dbReference>
<dbReference type="InterPro" id="IPR043519">
    <property type="entry name" value="NT_sf"/>
</dbReference>
<organism evidence="2 3">
    <name type="scientific">Candidatus Woesebacteria bacterium RIFCSPHIGHO2_01_FULL_38_26b</name>
    <dbReference type="NCBI Taxonomy" id="1802491"/>
    <lineage>
        <taxon>Bacteria</taxon>
        <taxon>Candidatus Woeseibacteriota</taxon>
    </lineage>
</organism>
<dbReference type="NCBIfam" id="NF047752">
    <property type="entry name" value="MntA_antitoxin"/>
    <property type="match status" value="1"/>
</dbReference>
<protein>
    <recommendedName>
        <fullName evidence="1">Polymerase beta nucleotidyltransferase domain-containing protein</fullName>
    </recommendedName>
</protein>
<dbReference type="Pfam" id="PF18765">
    <property type="entry name" value="Polbeta"/>
    <property type="match status" value="1"/>
</dbReference>
<evidence type="ECO:0000313" key="3">
    <source>
        <dbReference type="Proteomes" id="UP000176741"/>
    </source>
</evidence>
<sequence length="140" mass="15922">MKNPISQNTINKITSLLASEKEIISAYVFGSRAKGKETKSSDLDIGILCLEKSAVNQRRLATDIQKLISGTETDVVLADLSNNPLLLIQIINGNLIYEKNSRERTNLESRVLFSYEDSKHFRNIKKFYLEKSFKEGIYAY</sequence>
<dbReference type="PANTHER" id="PTHR43852:SF3">
    <property type="entry name" value="NUCLEOTIDYLTRANSFERASE"/>
    <property type="match status" value="1"/>
</dbReference>
<dbReference type="InterPro" id="IPR052930">
    <property type="entry name" value="TA_antitoxin_MntA"/>
</dbReference>
<evidence type="ECO:0000259" key="1">
    <source>
        <dbReference type="Pfam" id="PF18765"/>
    </source>
</evidence>
<dbReference type="Gene3D" id="3.30.460.10">
    <property type="entry name" value="Beta Polymerase, domain 2"/>
    <property type="match status" value="1"/>
</dbReference>
<comment type="caution">
    <text evidence="2">The sequence shown here is derived from an EMBL/GenBank/DDBJ whole genome shotgun (WGS) entry which is preliminary data.</text>
</comment>
<evidence type="ECO:0000313" key="2">
    <source>
        <dbReference type="EMBL" id="OGM19364.1"/>
    </source>
</evidence>
<dbReference type="InterPro" id="IPR041633">
    <property type="entry name" value="Polbeta"/>
</dbReference>
<reference evidence="2 3" key="1">
    <citation type="journal article" date="2016" name="Nat. Commun.">
        <title>Thousands of microbial genomes shed light on interconnected biogeochemical processes in an aquifer system.</title>
        <authorList>
            <person name="Anantharaman K."/>
            <person name="Brown C.T."/>
            <person name="Hug L.A."/>
            <person name="Sharon I."/>
            <person name="Castelle C.J."/>
            <person name="Probst A.J."/>
            <person name="Thomas B.C."/>
            <person name="Singh A."/>
            <person name="Wilkins M.J."/>
            <person name="Karaoz U."/>
            <person name="Brodie E.L."/>
            <person name="Williams K.H."/>
            <person name="Hubbard S.S."/>
            <person name="Banfield J.F."/>
        </authorList>
    </citation>
    <scope>NUCLEOTIDE SEQUENCE [LARGE SCALE GENOMIC DNA]</scope>
</reference>
<proteinExistence type="predicted"/>
<accession>A0A1F7XWF0</accession>
<dbReference type="CDD" id="cd05403">
    <property type="entry name" value="NT_KNTase_like"/>
    <property type="match status" value="1"/>
</dbReference>
<gene>
    <name evidence="2" type="ORF">A2771_02600</name>
</gene>
<dbReference type="Proteomes" id="UP000176741">
    <property type="component" value="Unassembled WGS sequence"/>
</dbReference>
<feature type="domain" description="Polymerase beta nucleotidyltransferase" evidence="1">
    <location>
        <begin position="11"/>
        <end position="101"/>
    </location>
</feature>
<dbReference type="SUPFAM" id="SSF81301">
    <property type="entry name" value="Nucleotidyltransferase"/>
    <property type="match status" value="1"/>
</dbReference>